<keyword evidence="2" id="KW-0472">Membrane</keyword>
<evidence type="ECO:0000313" key="5">
    <source>
        <dbReference type="EMBL" id="WFD33488.1"/>
    </source>
</evidence>
<dbReference type="PANTHER" id="PTHR12652">
    <property type="entry name" value="PEROXISOMAL BIOGENESIS FACTOR 11"/>
    <property type="match status" value="1"/>
</dbReference>
<organism evidence="5 6">
    <name type="scientific">Malassezia cuniculi</name>
    <dbReference type="NCBI Taxonomy" id="948313"/>
    <lineage>
        <taxon>Eukaryota</taxon>
        <taxon>Fungi</taxon>
        <taxon>Dikarya</taxon>
        <taxon>Basidiomycota</taxon>
        <taxon>Ustilaginomycotina</taxon>
        <taxon>Malasseziomycetes</taxon>
        <taxon>Malasseziales</taxon>
        <taxon>Malasseziaceae</taxon>
        <taxon>Malassezia</taxon>
    </lineage>
</organism>
<protein>
    <submittedName>
        <fullName evidence="5">Peroxisomal membrane protein PMP27</fullName>
    </submittedName>
</protein>
<evidence type="ECO:0000256" key="4">
    <source>
        <dbReference type="ARBA" id="ARBA00046271"/>
    </source>
</evidence>
<dbReference type="AlphaFoldDB" id="A0AAF0EVP9"/>
<proteinExistence type="predicted"/>
<dbReference type="EMBL" id="CP119877">
    <property type="protein sequence ID" value="WFD33488.1"/>
    <property type="molecule type" value="Genomic_DNA"/>
</dbReference>
<sequence length="244" mass="27101">MATVQQVVLHPYITQLLKFWSTTAGRDKSARTVQYLSRFLAYYTKSVGAPQESVARWASIKSNIGLSRKLFRVGRFLENFQSALKALNTTDKVVRYLTVSRQLGYAGYLMLDALQWAQGAKAVRFQKETYEKISKSAARFWLLGLTSSLLAGAYKAYKLNERRAAASRPRPTAEKEAERRVELNKIGAETFAVRLQLLQDACDWINPATSTGILGLSDGTIGLAGVLSSLLGARSQWIKVNGTK</sequence>
<gene>
    <name evidence="5" type="primary">PEX11</name>
    <name evidence="5" type="ORF">MCUN1_000301</name>
</gene>
<evidence type="ECO:0000313" key="6">
    <source>
        <dbReference type="Proteomes" id="UP001219933"/>
    </source>
</evidence>
<dbReference type="GO" id="GO:0016559">
    <property type="term" value="P:peroxisome fission"/>
    <property type="evidence" value="ECO:0007669"/>
    <property type="project" value="InterPro"/>
</dbReference>
<dbReference type="GO" id="GO:0005778">
    <property type="term" value="C:peroxisomal membrane"/>
    <property type="evidence" value="ECO:0007669"/>
    <property type="project" value="UniProtKB-SubCell"/>
</dbReference>
<keyword evidence="6" id="KW-1185">Reference proteome</keyword>
<dbReference type="Proteomes" id="UP001219933">
    <property type="component" value="Chromosome 1"/>
</dbReference>
<dbReference type="PANTHER" id="PTHR12652:SF50">
    <property type="entry name" value="PEROXIN 11"/>
    <property type="match status" value="1"/>
</dbReference>
<name>A0AAF0EVP9_9BASI</name>
<evidence type="ECO:0000256" key="2">
    <source>
        <dbReference type="ARBA" id="ARBA00023136"/>
    </source>
</evidence>
<evidence type="ECO:0000256" key="1">
    <source>
        <dbReference type="ARBA" id="ARBA00022593"/>
    </source>
</evidence>
<comment type="subcellular location">
    <subcellularLocation>
        <location evidence="4">Peroxisome membrane</location>
    </subcellularLocation>
</comment>
<keyword evidence="3" id="KW-0576">Peroxisome</keyword>
<keyword evidence="1" id="KW-0962">Peroxisome biogenesis</keyword>
<reference evidence="5" key="1">
    <citation type="submission" date="2023-03" db="EMBL/GenBank/DDBJ databases">
        <title>Mating type loci evolution in Malassezia.</title>
        <authorList>
            <person name="Coelho M.A."/>
        </authorList>
    </citation>
    <scope>NUCLEOTIDE SEQUENCE</scope>
    <source>
        <strain evidence="5">CBS 11721</strain>
    </source>
</reference>
<evidence type="ECO:0000256" key="3">
    <source>
        <dbReference type="ARBA" id="ARBA00023140"/>
    </source>
</evidence>
<dbReference type="InterPro" id="IPR008733">
    <property type="entry name" value="PEX11"/>
</dbReference>
<dbReference type="Pfam" id="PF05648">
    <property type="entry name" value="PEX11"/>
    <property type="match status" value="1"/>
</dbReference>
<accession>A0AAF0EVP9</accession>